<accession>A0ACC0U7N8</accession>
<dbReference type="Proteomes" id="UP001207468">
    <property type="component" value="Unassembled WGS sequence"/>
</dbReference>
<sequence length="579" mass="65701">MICERPPTHVRTNSPSITPNYTMGTQLLQLPSELLVLVFVLLPLRSIIACKCSCQHLRAVIKRSGLLRCRIRTMKTYIEDLSPPGLSTSDFLDHLRKWEKAWLTFSVGKEAATHTMFRPFEVQSKFLLRSGYLIQVCQRERLGWSYMDLSLRQDFREQTSASQWTDIQLEAGVSTGGWALDVDQNLIVVSLLSRETRRKRLEIRLMHFTTGTRHESAAIPAIELEFEGNYDRSFGTHIEVMVGHLVVLFAHGSLLRKYQSLYLVDWARGHILHRQRTRADTFFPVLTSISEDTLVLGRKREWALELCKITKEDNTLTFCTLCILKLPAVHPKAHTGLTNFNRTSSATTPSFSLKRQSTLPFRSSPADTVLSFAVSVRRGGKSLAEIKTLFFYALPNTLRKLAERVVAQCPRKLDRNNSMHDNTSSWLHRHGQRAPANTSIIMPWEDWGPETTRWINSSGLSGRQALSGMRCAVSEWSGRGVRLLDFNPERLRHVVAVHETGKGAVRVVQRLSVTSPSTIRAGRCFLRDFQSNLPYSELRRTGVKGDLLMDDEWIAQIQYKGISEPGQSIMVYSVVGTSS</sequence>
<gene>
    <name evidence="1" type="ORF">F5148DRAFT_108863</name>
</gene>
<reference evidence="1" key="1">
    <citation type="submission" date="2021-03" db="EMBL/GenBank/DDBJ databases">
        <title>Evolutionary priming and transition to the ectomycorrhizal habit in an iconic lineage of mushroom-forming fungi: is preadaptation a requirement?</title>
        <authorList>
            <consortium name="DOE Joint Genome Institute"/>
            <person name="Looney B.P."/>
            <person name="Miyauchi S."/>
            <person name="Morin E."/>
            <person name="Drula E."/>
            <person name="Courty P.E."/>
            <person name="Chicoki N."/>
            <person name="Fauchery L."/>
            <person name="Kohler A."/>
            <person name="Kuo A."/>
            <person name="LaButti K."/>
            <person name="Pangilinan J."/>
            <person name="Lipzen A."/>
            <person name="Riley R."/>
            <person name="Andreopoulos W."/>
            <person name="He G."/>
            <person name="Johnson J."/>
            <person name="Barry K.W."/>
            <person name="Grigoriev I.V."/>
            <person name="Nagy L."/>
            <person name="Hibbett D."/>
            <person name="Henrissat B."/>
            <person name="Matheny P.B."/>
            <person name="Labbe J."/>
            <person name="Martin A.F."/>
        </authorList>
    </citation>
    <scope>NUCLEOTIDE SEQUENCE</scope>
    <source>
        <strain evidence="1">BPL698</strain>
    </source>
</reference>
<evidence type="ECO:0000313" key="2">
    <source>
        <dbReference type="Proteomes" id="UP001207468"/>
    </source>
</evidence>
<evidence type="ECO:0000313" key="1">
    <source>
        <dbReference type="EMBL" id="KAI9507517.1"/>
    </source>
</evidence>
<protein>
    <submittedName>
        <fullName evidence="1">Uncharacterized protein</fullName>
    </submittedName>
</protein>
<organism evidence="1 2">
    <name type="scientific">Russula earlei</name>
    <dbReference type="NCBI Taxonomy" id="71964"/>
    <lineage>
        <taxon>Eukaryota</taxon>
        <taxon>Fungi</taxon>
        <taxon>Dikarya</taxon>
        <taxon>Basidiomycota</taxon>
        <taxon>Agaricomycotina</taxon>
        <taxon>Agaricomycetes</taxon>
        <taxon>Russulales</taxon>
        <taxon>Russulaceae</taxon>
        <taxon>Russula</taxon>
    </lineage>
</organism>
<proteinExistence type="predicted"/>
<comment type="caution">
    <text evidence="1">The sequence shown here is derived from an EMBL/GenBank/DDBJ whole genome shotgun (WGS) entry which is preliminary data.</text>
</comment>
<keyword evidence="2" id="KW-1185">Reference proteome</keyword>
<dbReference type="EMBL" id="JAGFNK010000123">
    <property type="protein sequence ID" value="KAI9507517.1"/>
    <property type="molecule type" value="Genomic_DNA"/>
</dbReference>
<name>A0ACC0U7N8_9AGAM</name>